<dbReference type="Pfam" id="PF08565">
    <property type="entry name" value="CDC37_M"/>
    <property type="match status" value="1"/>
</dbReference>
<evidence type="ECO:0000256" key="5">
    <source>
        <dbReference type="ARBA" id="ARBA00031396"/>
    </source>
</evidence>
<feature type="domain" description="Cdc37 C-terminal" evidence="6">
    <location>
        <begin position="273"/>
        <end position="330"/>
    </location>
</feature>
<gene>
    <name evidence="8" type="ORF">C1SCF055_LOCUS27518</name>
</gene>
<dbReference type="Pfam" id="PF08564">
    <property type="entry name" value="CDC37_C"/>
    <property type="match status" value="1"/>
</dbReference>
<dbReference type="InterPro" id="IPR013873">
    <property type="entry name" value="Cdc37_C"/>
</dbReference>
<evidence type="ECO:0000256" key="4">
    <source>
        <dbReference type="ARBA" id="ARBA00023186"/>
    </source>
</evidence>
<keyword evidence="10" id="KW-0418">Kinase</keyword>
<dbReference type="GO" id="GO:0051087">
    <property type="term" value="F:protein-folding chaperone binding"/>
    <property type="evidence" value="ECO:0007669"/>
    <property type="project" value="TreeGrafter"/>
</dbReference>
<reference evidence="9" key="2">
    <citation type="submission" date="2024-04" db="EMBL/GenBank/DDBJ databases">
        <authorList>
            <person name="Chen Y."/>
            <person name="Shah S."/>
            <person name="Dougan E. K."/>
            <person name="Thang M."/>
            <person name="Chan C."/>
        </authorList>
    </citation>
    <scope>NUCLEOTIDE SEQUENCE [LARGE SCALE GENOMIC DNA]</scope>
</reference>
<comment type="caution">
    <text evidence="8">The sequence shown here is derived from an EMBL/GenBank/DDBJ whole genome shotgun (WGS) entry which is preliminary data.</text>
</comment>
<organism evidence="8">
    <name type="scientific">Cladocopium goreaui</name>
    <dbReference type="NCBI Taxonomy" id="2562237"/>
    <lineage>
        <taxon>Eukaryota</taxon>
        <taxon>Sar</taxon>
        <taxon>Alveolata</taxon>
        <taxon>Dinophyceae</taxon>
        <taxon>Suessiales</taxon>
        <taxon>Symbiodiniaceae</taxon>
        <taxon>Cladocopium</taxon>
    </lineage>
</organism>
<feature type="domain" description="Cdc37 Hsp90 binding" evidence="7">
    <location>
        <begin position="46"/>
        <end position="238"/>
    </location>
</feature>
<dbReference type="InterPro" id="IPR004918">
    <property type="entry name" value="Cdc37"/>
</dbReference>
<dbReference type="Gene3D" id="6.10.140.250">
    <property type="match status" value="1"/>
</dbReference>
<name>A0A9P1D2N7_9DINO</name>
<dbReference type="PANTHER" id="PTHR12800:SF4">
    <property type="entry name" value="HSP90 CO-CHAPERONE CDC37"/>
    <property type="match status" value="1"/>
</dbReference>
<dbReference type="GO" id="GO:0051082">
    <property type="term" value="F:unfolded protein binding"/>
    <property type="evidence" value="ECO:0007669"/>
    <property type="project" value="TreeGrafter"/>
</dbReference>
<keyword evidence="11" id="KW-1185">Reference proteome</keyword>
<dbReference type="SMART" id="SM01070">
    <property type="entry name" value="CDC37_M"/>
    <property type="match status" value="1"/>
</dbReference>
<dbReference type="InterPro" id="IPR038189">
    <property type="entry name" value="Cdc37_Hsp90-bd_sf"/>
</dbReference>
<dbReference type="OrthoDB" id="440202at2759"/>
<dbReference type="EMBL" id="CAMXCT020002945">
    <property type="protein sequence ID" value="CAL1154847.1"/>
    <property type="molecule type" value="Genomic_DNA"/>
</dbReference>
<dbReference type="EMBL" id="CAMXCT010002945">
    <property type="protein sequence ID" value="CAI4001472.1"/>
    <property type="molecule type" value="Genomic_DNA"/>
</dbReference>
<evidence type="ECO:0000313" key="11">
    <source>
        <dbReference type="Proteomes" id="UP001152797"/>
    </source>
</evidence>
<protein>
    <recommendedName>
        <fullName evidence="5">Hsp90 chaperone protein kinase-targeting subunit</fullName>
    </recommendedName>
</protein>
<dbReference type="Proteomes" id="UP001152797">
    <property type="component" value="Unassembled WGS sequence"/>
</dbReference>
<dbReference type="AlphaFoldDB" id="A0A9P1D2N7"/>
<evidence type="ECO:0000313" key="9">
    <source>
        <dbReference type="EMBL" id="CAL1154847.1"/>
    </source>
</evidence>
<dbReference type="GO" id="GO:0050821">
    <property type="term" value="P:protein stabilization"/>
    <property type="evidence" value="ECO:0007669"/>
    <property type="project" value="TreeGrafter"/>
</dbReference>
<evidence type="ECO:0000259" key="7">
    <source>
        <dbReference type="SMART" id="SM01070"/>
    </source>
</evidence>
<keyword evidence="3" id="KW-0963">Cytoplasm</keyword>
<dbReference type="GO" id="GO:0031072">
    <property type="term" value="F:heat shock protein binding"/>
    <property type="evidence" value="ECO:0007669"/>
    <property type="project" value="TreeGrafter"/>
</dbReference>
<evidence type="ECO:0000259" key="6">
    <source>
        <dbReference type="SMART" id="SM01069"/>
    </source>
</evidence>
<dbReference type="GO" id="GO:0019901">
    <property type="term" value="F:protein kinase binding"/>
    <property type="evidence" value="ECO:0007669"/>
    <property type="project" value="InterPro"/>
</dbReference>
<proteinExistence type="inferred from homology"/>
<dbReference type="InterPro" id="IPR013874">
    <property type="entry name" value="Cdc37_Hsp90-bd"/>
</dbReference>
<reference evidence="8" key="1">
    <citation type="submission" date="2022-10" db="EMBL/GenBank/DDBJ databases">
        <authorList>
            <person name="Chen Y."/>
            <person name="Dougan E. K."/>
            <person name="Chan C."/>
            <person name="Rhodes N."/>
            <person name="Thang M."/>
        </authorList>
    </citation>
    <scope>NUCLEOTIDE SEQUENCE</scope>
</reference>
<dbReference type="PANTHER" id="PTHR12800">
    <property type="entry name" value="CDC37-RELATED"/>
    <property type="match status" value="1"/>
</dbReference>
<evidence type="ECO:0000256" key="1">
    <source>
        <dbReference type="ARBA" id="ARBA00004496"/>
    </source>
</evidence>
<evidence type="ECO:0000256" key="2">
    <source>
        <dbReference type="ARBA" id="ARBA00006222"/>
    </source>
</evidence>
<dbReference type="InterPro" id="IPR013855">
    <property type="entry name" value="Cdc37_N_dom"/>
</dbReference>
<evidence type="ECO:0000313" key="8">
    <source>
        <dbReference type="EMBL" id="CAI4001472.1"/>
    </source>
</evidence>
<dbReference type="GO" id="GO:0006457">
    <property type="term" value="P:protein folding"/>
    <property type="evidence" value="ECO:0007669"/>
    <property type="project" value="TreeGrafter"/>
</dbReference>
<sequence length="332" mass="38430">MSGFDYSKWDRLEISDDEDTFHPNLDKGLNIRVNRITRDRKEDEINEEVKRLTDKGELEKAAKIEAKRPLHVDNVCHVAEERTIIQSSDGSRKDRLKKGEEFSVDEYTMFKEDNQGVLDRFTNADWTTSEGLLKEYGHILMEEYANSYYMLEALNAEMRGDRPLMQKLVRQGQILSQIHQLAEPMKRPPRDLVPRFFERFEHETSRAAFEEGVKHFENNLVQRAVVKKKEEEEAAAAAAQERAKPLATPPASGYEAKPLVEAMYEMTKEERIAMAPQGLDPVEVFESLPEKMQTCFKTGDVELLKEVAEEMPEEEFDTHFQRTIDSGLWRPG</sequence>
<dbReference type="SUPFAM" id="SSF101391">
    <property type="entry name" value="Hsp90 co-chaperone CDC37"/>
    <property type="match status" value="2"/>
</dbReference>
<evidence type="ECO:0000256" key="3">
    <source>
        <dbReference type="ARBA" id="ARBA00022490"/>
    </source>
</evidence>
<keyword evidence="4" id="KW-0143">Chaperone</keyword>
<comment type="similarity">
    <text evidence="2">Belongs to the CDC37 family.</text>
</comment>
<comment type="subcellular location">
    <subcellularLocation>
        <location evidence="1">Cytoplasm</location>
    </subcellularLocation>
</comment>
<dbReference type="SMART" id="SM01069">
    <property type="entry name" value="CDC37_C"/>
    <property type="match status" value="1"/>
</dbReference>
<evidence type="ECO:0000313" key="10">
    <source>
        <dbReference type="EMBL" id="CAL4788784.1"/>
    </source>
</evidence>
<dbReference type="Pfam" id="PF03234">
    <property type="entry name" value="CDC37_N"/>
    <property type="match status" value="1"/>
</dbReference>
<dbReference type="GO" id="GO:0005737">
    <property type="term" value="C:cytoplasm"/>
    <property type="evidence" value="ECO:0007669"/>
    <property type="project" value="UniProtKB-SubCell"/>
</dbReference>
<accession>A0A9P1D2N7</accession>
<dbReference type="EMBL" id="CAMXCT030002945">
    <property type="protein sequence ID" value="CAL4788784.1"/>
    <property type="molecule type" value="Genomic_DNA"/>
</dbReference>
<keyword evidence="10" id="KW-0808">Transferase</keyword>
<dbReference type="GO" id="GO:0016301">
    <property type="term" value="F:kinase activity"/>
    <property type="evidence" value="ECO:0007669"/>
    <property type="project" value="UniProtKB-KW"/>
</dbReference>
<dbReference type="Gene3D" id="1.20.58.610">
    <property type="entry name" value="Cdc37, Hsp90 binding domain"/>
    <property type="match status" value="1"/>
</dbReference>